<evidence type="ECO:0000259" key="5">
    <source>
        <dbReference type="SMART" id="SM00645"/>
    </source>
</evidence>
<gene>
    <name evidence="8 9" type="primary">LOC112044506</name>
</gene>
<dbReference type="InterPro" id="IPR039417">
    <property type="entry name" value="Peptidase_C1A_papain-like"/>
</dbReference>
<dbReference type="InterPro" id="IPR013201">
    <property type="entry name" value="Prot_inhib_I29"/>
</dbReference>
<feature type="compositionally biased region" description="Basic residues" evidence="3">
    <location>
        <begin position="96"/>
        <end position="107"/>
    </location>
</feature>
<name>A0ABM3LPV9_BICAN</name>
<sequence length="348" mass="38553">MMWSVVLLCLLAGARASPLQLLNEEWTAFKLQHDARYGSVAEEARAREAFENNRLAVARHNQRYALGLESYRTGLNKYSDLAPADFASRMNGFQPHARRQRPARPLRRGAAPAAGDLPGHKDWAAEGYVTSVKDQTSDCASCWAFAAAGALEGQVRRKGYKIEPLSAQNLVDCSTKFGNEGCKCGDTNRAFMYVYVNAGLDSEDTYPYEARDGPCRYDINGTYGWDDGFIDVNADNETALQITVAEVGPVAAAIDANGNFKDYKSGVYYNATCTTTVTHSVLVVGYGTDEREGDYWLIKNSWGTTWGEAGYGKMARNRDNNCGIASFASYPYLYDRMMTRHQTMINNN</sequence>
<dbReference type="InterPro" id="IPR038765">
    <property type="entry name" value="Papain-like_cys_pep_sf"/>
</dbReference>
<dbReference type="Pfam" id="PF00112">
    <property type="entry name" value="Peptidase_C1"/>
    <property type="match status" value="1"/>
</dbReference>
<dbReference type="Gene3D" id="3.90.70.10">
    <property type="entry name" value="Cysteine proteinases"/>
    <property type="match status" value="1"/>
</dbReference>
<dbReference type="Pfam" id="PF08246">
    <property type="entry name" value="Inhibitor_I29"/>
    <property type="match status" value="1"/>
</dbReference>
<dbReference type="SMART" id="SM00848">
    <property type="entry name" value="Inhibitor_I29"/>
    <property type="match status" value="1"/>
</dbReference>
<dbReference type="PRINTS" id="PR00705">
    <property type="entry name" value="PAPAIN"/>
</dbReference>
<comment type="similarity">
    <text evidence="1">Belongs to the peptidase C1 family.</text>
</comment>
<dbReference type="CDD" id="cd02248">
    <property type="entry name" value="Peptidase_C1A"/>
    <property type="match status" value="1"/>
</dbReference>
<dbReference type="SUPFAM" id="SSF54001">
    <property type="entry name" value="Cysteine proteinases"/>
    <property type="match status" value="1"/>
</dbReference>
<feature type="chain" id="PRO_5045024910" evidence="4">
    <location>
        <begin position="17"/>
        <end position="348"/>
    </location>
</feature>
<evidence type="ECO:0000256" key="1">
    <source>
        <dbReference type="ARBA" id="ARBA00008455"/>
    </source>
</evidence>
<dbReference type="InterPro" id="IPR025661">
    <property type="entry name" value="Pept_asp_AS"/>
</dbReference>
<dbReference type="InterPro" id="IPR000668">
    <property type="entry name" value="Peptidase_C1A_C"/>
</dbReference>
<feature type="signal peptide" evidence="4">
    <location>
        <begin position="1"/>
        <end position="16"/>
    </location>
</feature>
<accession>A0ABM3LPV9</accession>
<keyword evidence="2" id="KW-1015">Disulfide bond</keyword>
<evidence type="ECO:0000313" key="8">
    <source>
        <dbReference type="RefSeq" id="XP_052741117.1"/>
    </source>
</evidence>
<evidence type="ECO:0000313" key="7">
    <source>
        <dbReference type="Proteomes" id="UP001652582"/>
    </source>
</evidence>
<dbReference type="PROSITE" id="PS00640">
    <property type="entry name" value="THIOL_PROTEASE_ASN"/>
    <property type="match status" value="1"/>
</dbReference>
<keyword evidence="7" id="KW-1185">Reference proteome</keyword>
<feature type="region of interest" description="Disordered" evidence="3">
    <location>
        <begin position="92"/>
        <end position="115"/>
    </location>
</feature>
<protein>
    <submittedName>
        <fullName evidence="8 9">Procathepsin L</fullName>
    </submittedName>
</protein>
<evidence type="ECO:0000256" key="3">
    <source>
        <dbReference type="SAM" id="MobiDB-lite"/>
    </source>
</evidence>
<dbReference type="RefSeq" id="XP_052741118.1">
    <property type="nucleotide sequence ID" value="XM_052885158.1"/>
</dbReference>
<organism evidence="7 9">
    <name type="scientific">Bicyclus anynana</name>
    <name type="common">Squinting bush brown butterfly</name>
    <dbReference type="NCBI Taxonomy" id="110368"/>
    <lineage>
        <taxon>Eukaryota</taxon>
        <taxon>Metazoa</taxon>
        <taxon>Ecdysozoa</taxon>
        <taxon>Arthropoda</taxon>
        <taxon>Hexapoda</taxon>
        <taxon>Insecta</taxon>
        <taxon>Pterygota</taxon>
        <taxon>Neoptera</taxon>
        <taxon>Endopterygota</taxon>
        <taxon>Lepidoptera</taxon>
        <taxon>Glossata</taxon>
        <taxon>Ditrysia</taxon>
        <taxon>Papilionoidea</taxon>
        <taxon>Nymphalidae</taxon>
        <taxon>Satyrinae</taxon>
        <taxon>Satyrini</taxon>
        <taxon>Mycalesina</taxon>
        <taxon>Bicyclus</taxon>
    </lineage>
</organism>
<feature type="domain" description="Cathepsin propeptide inhibitor" evidence="6">
    <location>
        <begin position="26"/>
        <end position="86"/>
    </location>
</feature>
<evidence type="ECO:0000256" key="4">
    <source>
        <dbReference type="SAM" id="SignalP"/>
    </source>
</evidence>
<keyword evidence="4" id="KW-0732">Signal</keyword>
<dbReference type="InterPro" id="IPR013128">
    <property type="entry name" value="Peptidase_C1A"/>
</dbReference>
<dbReference type="RefSeq" id="XP_052741117.1">
    <property type="nucleotide sequence ID" value="XM_052885157.1"/>
</dbReference>
<dbReference type="SMART" id="SM00645">
    <property type="entry name" value="Pept_C1"/>
    <property type="match status" value="1"/>
</dbReference>
<evidence type="ECO:0000313" key="9">
    <source>
        <dbReference type="RefSeq" id="XP_052741118.1"/>
    </source>
</evidence>
<dbReference type="PROSITE" id="PS00639">
    <property type="entry name" value="THIOL_PROTEASE_HIS"/>
    <property type="match status" value="1"/>
</dbReference>
<evidence type="ECO:0000259" key="6">
    <source>
        <dbReference type="SMART" id="SM00848"/>
    </source>
</evidence>
<dbReference type="PANTHER" id="PTHR12411">
    <property type="entry name" value="CYSTEINE PROTEASE FAMILY C1-RELATED"/>
    <property type="match status" value="1"/>
</dbReference>
<feature type="domain" description="Peptidase C1A papain C-terminal" evidence="5">
    <location>
        <begin position="117"/>
        <end position="332"/>
    </location>
</feature>
<dbReference type="GeneID" id="112044506"/>
<dbReference type="InterPro" id="IPR025660">
    <property type="entry name" value="Pept_his_AS"/>
</dbReference>
<evidence type="ECO:0000256" key="2">
    <source>
        <dbReference type="ARBA" id="ARBA00023157"/>
    </source>
</evidence>
<dbReference type="Proteomes" id="UP001652582">
    <property type="component" value="Chromosome 13"/>
</dbReference>
<reference evidence="8 9" key="1">
    <citation type="submission" date="2025-05" db="UniProtKB">
        <authorList>
            <consortium name="RefSeq"/>
        </authorList>
    </citation>
    <scope>IDENTIFICATION</scope>
</reference>
<proteinExistence type="inferred from homology"/>